<feature type="transmembrane region" description="Helical" evidence="6">
    <location>
        <begin position="55"/>
        <end position="78"/>
    </location>
</feature>
<dbReference type="GO" id="GO:0005886">
    <property type="term" value="C:plasma membrane"/>
    <property type="evidence" value="ECO:0007669"/>
    <property type="project" value="UniProtKB-SubCell"/>
</dbReference>
<evidence type="ECO:0000256" key="4">
    <source>
        <dbReference type="ARBA" id="ARBA00022989"/>
    </source>
</evidence>
<dbReference type="Proteomes" id="UP000199515">
    <property type="component" value="Unassembled WGS sequence"/>
</dbReference>
<keyword evidence="9" id="KW-1185">Reference proteome</keyword>
<evidence type="ECO:0000313" key="8">
    <source>
        <dbReference type="EMBL" id="SDY66513.1"/>
    </source>
</evidence>
<dbReference type="AlphaFoldDB" id="A0A1H3LQ69"/>
<dbReference type="Pfam" id="PF04024">
    <property type="entry name" value="PspC"/>
    <property type="match status" value="1"/>
</dbReference>
<protein>
    <submittedName>
        <fullName evidence="8">Phage shock protein PspC (Stress-responsive transcriptional regulator)</fullName>
    </submittedName>
</protein>
<proteinExistence type="predicted"/>
<feature type="transmembrane region" description="Helical" evidence="6">
    <location>
        <begin position="99"/>
        <end position="117"/>
    </location>
</feature>
<dbReference type="InterPro" id="IPR007168">
    <property type="entry name" value="Phageshock_PspC_N"/>
</dbReference>
<dbReference type="OrthoDB" id="3208990at2"/>
<reference evidence="8 9" key="1">
    <citation type="submission" date="2016-10" db="EMBL/GenBank/DDBJ databases">
        <authorList>
            <person name="de Groot N.N."/>
        </authorList>
    </citation>
    <scope>NUCLEOTIDE SEQUENCE [LARGE SCALE GENOMIC DNA]</scope>
    <source>
        <strain evidence="8 9">CPCC 202699</strain>
    </source>
</reference>
<dbReference type="STRING" id="589385.SAMN05421504_106307"/>
<gene>
    <name evidence="8" type="ORF">SAMN05421504_106307</name>
</gene>
<feature type="transmembrane region" description="Helical" evidence="6">
    <location>
        <begin position="123"/>
        <end position="142"/>
    </location>
</feature>
<dbReference type="PANTHER" id="PTHR33885:SF3">
    <property type="entry name" value="PHAGE SHOCK PROTEIN C"/>
    <property type="match status" value="1"/>
</dbReference>
<sequence length="421" mass="43739">MSGETQTQKPHVGFEETVKDFVASRPRRPVEGRKIAGVAAGIGNRYGLDPVVVRVALVATTVFGGVGLVLYLLGWLFFPDERDQVSAFESMIGRGYSTTSTGFTVVLIIALFPTTGWSLSGDWFGGSGILGYALAIAALYLLHRNRGQFNRPAAWTGPVPAGAEASFSMSDTTTAMPTSAAAPASWDPLAAEPKGWDLPEPRPVVEHAPPPVQPPVRQPRPKTKVGLITFGVALLTAGTGVALNMSGESYFSLQHIIGLTLGVVGLGLLIGSFVGGGRGLIGLAIPLSIVGMAITVVPFNQYQGGYGDLTDSPTTAAELKSVYQHSAGNIDLDFRNLTADHPVTVKVSNGAGNTTVLLPATADVTYSCKSNAGRSDCLTKHAQGVGQRAITGSDNGTDGAGGLQIHLEVDNGAGDVEVSRG</sequence>
<feature type="transmembrane region" description="Helical" evidence="6">
    <location>
        <begin position="280"/>
        <end position="299"/>
    </location>
</feature>
<evidence type="ECO:0000256" key="2">
    <source>
        <dbReference type="ARBA" id="ARBA00022475"/>
    </source>
</evidence>
<evidence type="ECO:0000259" key="7">
    <source>
        <dbReference type="Pfam" id="PF04024"/>
    </source>
</evidence>
<keyword evidence="5 6" id="KW-0472">Membrane</keyword>
<dbReference type="RefSeq" id="WP_091293780.1">
    <property type="nucleotide sequence ID" value="NZ_FNON01000006.1"/>
</dbReference>
<keyword evidence="2" id="KW-1003">Cell membrane</keyword>
<dbReference type="InterPro" id="IPR052027">
    <property type="entry name" value="PspC"/>
</dbReference>
<accession>A0A1H3LQ69</accession>
<evidence type="ECO:0000256" key="1">
    <source>
        <dbReference type="ARBA" id="ARBA00004162"/>
    </source>
</evidence>
<name>A0A1H3LQ69_9PSEU</name>
<evidence type="ECO:0000256" key="3">
    <source>
        <dbReference type="ARBA" id="ARBA00022692"/>
    </source>
</evidence>
<keyword evidence="3 6" id="KW-0812">Transmembrane</keyword>
<feature type="transmembrane region" description="Helical" evidence="6">
    <location>
        <begin position="251"/>
        <end position="273"/>
    </location>
</feature>
<keyword evidence="4 6" id="KW-1133">Transmembrane helix</keyword>
<dbReference type="EMBL" id="FNON01000006">
    <property type="protein sequence ID" value="SDY66513.1"/>
    <property type="molecule type" value="Genomic_DNA"/>
</dbReference>
<dbReference type="PANTHER" id="PTHR33885">
    <property type="entry name" value="PHAGE SHOCK PROTEIN C"/>
    <property type="match status" value="1"/>
</dbReference>
<organism evidence="8 9">
    <name type="scientific">Amycolatopsis xylanica</name>
    <dbReference type="NCBI Taxonomy" id="589385"/>
    <lineage>
        <taxon>Bacteria</taxon>
        <taxon>Bacillati</taxon>
        <taxon>Actinomycetota</taxon>
        <taxon>Actinomycetes</taxon>
        <taxon>Pseudonocardiales</taxon>
        <taxon>Pseudonocardiaceae</taxon>
        <taxon>Amycolatopsis</taxon>
    </lineage>
</organism>
<feature type="transmembrane region" description="Helical" evidence="6">
    <location>
        <begin position="225"/>
        <end position="245"/>
    </location>
</feature>
<feature type="domain" description="Phage shock protein PspC N-terminal" evidence="7">
    <location>
        <begin position="25"/>
        <end position="81"/>
    </location>
</feature>
<comment type="subcellular location">
    <subcellularLocation>
        <location evidence="1">Cell membrane</location>
        <topology evidence="1">Single-pass membrane protein</topology>
    </subcellularLocation>
</comment>
<evidence type="ECO:0000313" key="9">
    <source>
        <dbReference type="Proteomes" id="UP000199515"/>
    </source>
</evidence>
<evidence type="ECO:0000256" key="6">
    <source>
        <dbReference type="SAM" id="Phobius"/>
    </source>
</evidence>
<evidence type="ECO:0000256" key="5">
    <source>
        <dbReference type="ARBA" id="ARBA00023136"/>
    </source>
</evidence>